<reference evidence="1" key="1">
    <citation type="journal article" date="2020" name="mSystems">
        <title>Genome- and Community-Level Interaction Insights into Carbon Utilization and Element Cycling Functions of Hydrothermarchaeota in Hydrothermal Sediment.</title>
        <authorList>
            <person name="Zhou Z."/>
            <person name="Liu Y."/>
            <person name="Xu W."/>
            <person name="Pan J."/>
            <person name="Luo Z.H."/>
            <person name="Li M."/>
        </authorList>
    </citation>
    <scope>NUCLEOTIDE SEQUENCE [LARGE SCALE GENOMIC DNA]</scope>
    <source>
        <strain evidence="1">HyVt-483</strain>
    </source>
</reference>
<evidence type="ECO:0000313" key="1">
    <source>
        <dbReference type="EMBL" id="HFC98192.1"/>
    </source>
</evidence>
<dbReference type="AlphaFoldDB" id="A0A7C3CLV2"/>
<gene>
    <name evidence="1" type="ORF">ENJ40_07030</name>
</gene>
<protein>
    <submittedName>
        <fullName evidence="1">DUF1018 domain-containing protein</fullName>
    </submittedName>
</protein>
<dbReference type="Pfam" id="PF06252">
    <property type="entry name" value="GemA"/>
    <property type="match status" value="1"/>
</dbReference>
<organism evidence="1">
    <name type="scientific">Thermosulfurimonas dismutans</name>
    <dbReference type="NCBI Taxonomy" id="999894"/>
    <lineage>
        <taxon>Bacteria</taxon>
        <taxon>Pseudomonadati</taxon>
        <taxon>Thermodesulfobacteriota</taxon>
        <taxon>Thermodesulfobacteria</taxon>
        <taxon>Thermodesulfobacteriales</taxon>
        <taxon>Thermodesulfobacteriaceae</taxon>
        <taxon>Thermosulfurimonas</taxon>
    </lineage>
</organism>
<dbReference type="InterPro" id="IPR009363">
    <property type="entry name" value="Phage_Mu_Gp16"/>
</dbReference>
<name>A0A7C3CLV2_9BACT</name>
<sequence length="183" mass="21333">MAGLRVIAGGKSRESRRKKIIAAIMIGFGKMTRCRECGEVFFDREPEERCPRCWFVSDREIPLHGIAEFERRRMLKDWVGKAFLREMDEGELLFVLERLREMGYRRVKKGTLREAVEDSRRGMVARIRAEAPAILGENWESRLRGFCRKAFGKEALEWLSLPELRRVWGFLRGANKSAKGVRV</sequence>
<dbReference type="Proteomes" id="UP000886043">
    <property type="component" value="Unassembled WGS sequence"/>
</dbReference>
<proteinExistence type="predicted"/>
<accession>A0A7C3CLV2</accession>
<comment type="caution">
    <text evidence="1">The sequence shown here is derived from an EMBL/GenBank/DDBJ whole genome shotgun (WGS) entry which is preliminary data.</text>
</comment>
<dbReference type="EMBL" id="DRMH01000091">
    <property type="protein sequence ID" value="HFC98192.1"/>
    <property type="molecule type" value="Genomic_DNA"/>
</dbReference>